<dbReference type="CDD" id="cd02042">
    <property type="entry name" value="ParAB_family"/>
    <property type="match status" value="1"/>
</dbReference>
<gene>
    <name evidence="2" type="ORF">J7561_09955</name>
</gene>
<proteinExistence type="predicted"/>
<dbReference type="PIRSF" id="PIRSF009320">
    <property type="entry name" value="Nuc_binding_HP_1000"/>
    <property type="match status" value="1"/>
</dbReference>
<evidence type="ECO:0000259" key="1">
    <source>
        <dbReference type="Pfam" id="PF01656"/>
    </source>
</evidence>
<sequence length="211" mass="23163">MIIAIGNTKGGVGKTTLSLNIAVGRALQGKDVWLVDGDIQGTAQDAISIRSEQNISPFISCSSFPDGKTLRSQVLQQSKKFDDVIIDVGGRDSTPLRAALMLCNVLLIPFQPRSFDVWALDNMMSLINESLSFRDKFPVYAILNMADAQGKDNDEAIQAISEIQGIEYLDAPIYRRKSYSNFAGQGLSVLEGKPKDNKAFNEVETLLNKLF</sequence>
<dbReference type="Proteomes" id="UP000680020">
    <property type="component" value="Unassembled WGS sequence"/>
</dbReference>
<dbReference type="InterPro" id="IPR002586">
    <property type="entry name" value="CobQ/CobB/MinD/ParA_Nub-bd_dom"/>
</dbReference>
<dbReference type="EMBL" id="JAGIBU010000019">
    <property type="protein sequence ID" value="MBS7825510.1"/>
    <property type="molecule type" value="Genomic_DNA"/>
</dbReference>
<reference evidence="2" key="1">
    <citation type="submission" date="2021-03" db="EMBL/GenBank/DDBJ databases">
        <title>Identification and antibiotic profiling of Wohlfahrtiimonas chitiniclastica, an underestimated human pathogen.</title>
        <authorList>
            <person name="Kopf A."/>
            <person name="Bunk B."/>
            <person name="Coldewey S."/>
            <person name="Gunzer F."/>
            <person name="Riedel T."/>
            <person name="Schroettner P."/>
        </authorList>
    </citation>
    <scope>NUCLEOTIDE SEQUENCE</scope>
    <source>
        <strain evidence="2">DSM 100917</strain>
    </source>
</reference>
<feature type="domain" description="CobQ/CobB/MinD/ParA nucleotide binding" evidence="1">
    <location>
        <begin position="3"/>
        <end position="187"/>
    </location>
</feature>
<protein>
    <submittedName>
        <fullName evidence="2">AAA family ATPase</fullName>
    </submittedName>
</protein>
<dbReference type="SUPFAM" id="SSF52540">
    <property type="entry name" value="P-loop containing nucleoside triphosphate hydrolases"/>
    <property type="match status" value="1"/>
</dbReference>
<comment type="caution">
    <text evidence="2">The sequence shown here is derived from an EMBL/GenBank/DDBJ whole genome shotgun (WGS) entry which is preliminary data.</text>
</comment>
<evidence type="ECO:0000313" key="3">
    <source>
        <dbReference type="Proteomes" id="UP000680020"/>
    </source>
</evidence>
<dbReference type="Pfam" id="PF01656">
    <property type="entry name" value="CbiA"/>
    <property type="match status" value="1"/>
</dbReference>
<dbReference type="Gene3D" id="3.40.50.300">
    <property type="entry name" value="P-loop containing nucleotide triphosphate hydrolases"/>
    <property type="match status" value="1"/>
</dbReference>
<dbReference type="PANTHER" id="PTHR13696:SF96">
    <property type="entry name" value="COBQ_COBB_MIND_PARA NUCLEOTIDE BINDING DOMAIN-CONTAINING PROTEIN"/>
    <property type="match status" value="1"/>
</dbReference>
<organism evidence="2 3">
    <name type="scientific">Wohlfahrtiimonas chitiniclastica</name>
    <dbReference type="NCBI Taxonomy" id="400946"/>
    <lineage>
        <taxon>Bacteria</taxon>
        <taxon>Pseudomonadati</taxon>
        <taxon>Pseudomonadota</taxon>
        <taxon>Gammaproteobacteria</taxon>
        <taxon>Cardiobacteriales</taxon>
        <taxon>Ignatzschineriaceae</taxon>
        <taxon>Wohlfahrtiimonas</taxon>
    </lineage>
</organism>
<accession>A0AB35C3P8</accession>
<dbReference type="InterPro" id="IPR050678">
    <property type="entry name" value="DNA_Partitioning_ATPase"/>
</dbReference>
<dbReference type="RefSeq" id="WP_213404344.1">
    <property type="nucleotide sequence ID" value="NZ_JAGIBT010000023.1"/>
</dbReference>
<evidence type="ECO:0000313" key="2">
    <source>
        <dbReference type="EMBL" id="MBS7825510.1"/>
    </source>
</evidence>
<dbReference type="InterPro" id="IPR027417">
    <property type="entry name" value="P-loop_NTPase"/>
</dbReference>
<name>A0AB35C3P8_9GAMM</name>
<dbReference type="AlphaFoldDB" id="A0AB35C3P8"/>
<dbReference type="PANTHER" id="PTHR13696">
    <property type="entry name" value="P-LOOP CONTAINING NUCLEOSIDE TRIPHOSPHATE HYDROLASE"/>
    <property type="match status" value="1"/>
</dbReference>